<gene>
    <name evidence="1" type="ORF">EVA_19356</name>
</gene>
<dbReference type="AlphaFoldDB" id="J9FCF0"/>
<organism evidence="1">
    <name type="scientific">gut metagenome</name>
    <dbReference type="NCBI Taxonomy" id="749906"/>
    <lineage>
        <taxon>unclassified sequences</taxon>
        <taxon>metagenomes</taxon>
        <taxon>organismal metagenomes</taxon>
    </lineage>
</organism>
<sequence length="57" mass="6438">MLSTLKSLVSSLPRTTVFRLVRHFKVVETSSTFSTARVERSRVSISRLTKSPRSSIL</sequence>
<protein>
    <submittedName>
        <fullName evidence="1">Uncharacterized protein</fullName>
    </submittedName>
</protein>
<reference evidence="1" key="1">
    <citation type="journal article" date="2012" name="PLoS ONE">
        <title>Gene sets for utilization of primary and secondary nutrition supplies in the distal gut of endangered iberian lynx.</title>
        <authorList>
            <person name="Alcaide M."/>
            <person name="Messina E."/>
            <person name="Richter M."/>
            <person name="Bargiela R."/>
            <person name="Peplies J."/>
            <person name="Huws S.A."/>
            <person name="Newbold C.J."/>
            <person name="Golyshin P.N."/>
            <person name="Simon M.A."/>
            <person name="Lopez G."/>
            <person name="Yakimov M.M."/>
            <person name="Ferrer M."/>
        </authorList>
    </citation>
    <scope>NUCLEOTIDE SEQUENCE</scope>
</reference>
<evidence type="ECO:0000313" key="1">
    <source>
        <dbReference type="EMBL" id="EJW92536.1"/>
    </source>
</evidence>
<dbReference type="EMBL" id="AMCI01007488">
    <property type="protein sequence ID" value="EJW92536.1"/>
    <property type="molecule type" value="Genomic_DNA"/>
</dbReference>
<name>J9FCF0_9ZZZZ</name>
<comment type="caution">
    <text evidence="1">The sequence shown here is derived from an EMBL/GenBank/DDBJ whole genome shotgun (WGS) entry which is preliminary data.</text>
</comment>
<accession>J9FCF0</accession>
<proteinExistence type="predicted"/>